<feature type="signal peptide" evidence="1">
    <location>
        <begin position="1"/>
        <end position="19"/>
    </location>
</feature>
<feature type="chain" id="PRO_5042857986" evidence="1">
    <location>
        <begin position="20"/>
        <end position="146"/>
    </location>
</feature>
<dbReference type="AlphaFoldDB" id="A0AAP0I2A9"/>
<proteinExistence type="predicted"/>
<protein>
    <submittedName>
        <fullName evidence="2">Uncharacterized protein</fullName>
    </submittedName>
</protein>
<comment type="caution">
    <text evidence="2">The sequence shown here is derived from an EMBL/GenBank/DDBJ whole genome shotgun (WGS) entry which is preliminary data.</text>
</comment>
<gene>
    <name evidence="2" type="ORF">Scep_022008</name>
</gene>
<keyword evidence="3" id="KW-1185">Reference proteome</keyword>
<evidence type="ECO:0000256" key="1">
    <source>
        <dbReference type="SAM" id="SignalP"/>
    </source>
</evidence>
<name>A0AAP0I2A9_9MAGN</name>
<evidence type="ECO:0000313" key="3">
    <source>
        <dbReference type="Proteomes" id="UP001419268"/>
    </source>
</evidence>
<sequence>MDGGKVVVVLLFLSVGVHDYCWDCSRWGSGLPSRAYKGRVCPAGQGTILPNPGKAWALSQANPWDELWTALDLPRAIPECKARPRLDSAIALGEENLCLIRVIRDKSGLSETGLDKLGIRAMVKLNQGNVRTDNDVEFLIESIKET</sequence>
<dbReference type="EMBL" id="JBBNAG010000009">
    <property type="protein sequence ID" value="KAK9105164.1"/>
    <property type="molecule type" value="Genomic_DNA"/>
</dbReference>
<evidence type="ECO:0000313" key="2">
    <source>
        <dbReference type="EMBL" id="KAK9105164.1"/>
    </source>
</evidence>
<dbReference type="Proteomes" id="UP001419268">
    <property type="component" value="Unassembled WGS sequence"/>
</dbReference>
<accession>A0AAP0I2A9</accession>
<keyword evidence="1" id="KW-0732">Signal</keyword>
<reference evidence="2 3" key="1">
    <citation type="submission" date="2024-01" db="EMBL/GenBank/DDBJ databases">
        <title>Genome assemblies of Stephania.</title>
        <authorList>
            <person name="Yang L."/>
        </authorList>
    </citation>
    <scope>NUCLEOTIDE SEQUENCE [LARGE SCALE GENOMIC DNA]</scope>
    <source>
        <strain evidence="2">JXDWG</strain>
        <tissue evidence="2">Leaf</tissue>
    </source>
</reference>
<organism evidence="2 3">
    <name type="scientific">Stephania cephalantha</name>
    <dbReference type="NCBI Taxonomy" id="152367"/>
    <lineage>
        <taxon>Eukaryota</taxon>
        <taxon>Viridiplantae</taxon>
        <taxon>Streptophyta</taxon>
        <taxon>Embryophyta</taxon>
        <taxon>Tracheophyta</taxon>
        <taxon>Spermatophyta</taxon>
        <taxon>Magnoliopsida</taxon>
        <taxon>Ranunculales</taxon>
        <taxon>Menispermaceae</taxon>
        <taxon>Menispermoideae</taxon>
        <taxon>Cissampelideae</taxon>
        <taxon>Stephania</taxon>
    </lineage>
</organism>